<dbReference type="Pfam" id="PF01490">
    <property type="entry name" value="Aa_trans"/>
    <property type="match status" value="1"/>
</dbReference>
<dbReference type="PANTHER" id="PTHR22950">
    <property type="entry name" value="AMINO ACID TRANSPORTER"/>
    <property type="match status" value="1"/>
</dbReference>
<evidence type="ECO:0000313" key="9">
    <source>
        <dbReference type="Proteomes" id="UP000002640"/>
    </source>
</evidence>
<keyword evidence="2 6" id="KW-0812">Transmembrane</keyword>
<dbReference type="KEGG" id="psoj:PHYSODRAFT_288776"/>
<feature type="transmembrane region" description="Helical" evidence="6">
    <location>
        <begin position="516"/>
        <end position="533"/>
    </location>
</feature>
<sequence length="617" mass="66021">MVLCSTSWTVRCRYSFTFGVHLHPSVVQTGDRPAFNTSGTHVIVGRLNQADSIAFLCFSGYAIAGGKLFVAIASRITARAALAAIFFSLPAVAPFLRSIPSWRLVAGGGAALRVAAAGGPCAPIATVALLFMGFANVCSCVAISRVCLAAPKTAKTYGDVGEWCCGKIGRYLVLLAQFGVCLLVPCAYLVLGGTLLDGISPGAFDQQYWSIIMAAMLLPVIVTPTLKEGAYATFAGCMGTVLADAIAIAVLAVGIGNDHPSVPTPDIKFSEAASSFGNLALAYSAAVLVPALQREHSQPERMPRVVACTMIFAACCFLIIGETSYSYVGCQIPVNLLFAINGTALNLSANRGAVVLAYMFMQLHITIAMSVILNLVLYILERGVLGMHKRPLLPVADEESPAFEVINTPQSRKEGTPNVTGRPSVTSMADTEFDLSPEALLHEYHNSGPVVIMKYVTLRICVVVILLILAIIFKDHFMDFSDFVGAWAVSLACMILPIVFYLKVFWNRIPWYEKAIGSFTIVICTGLGGYVTYTTGHDLSSSVTRRSRTAPKSTRRLSTPTPATTATTRRPRLVSTLQLKGGMLLCTSVLAQHRTPSLVAKLSATVKLSPFKLQQTP</sequence>
<dbReference type="STRING" id="1094619.G5A7S8"/>
<organism evidence="8 9">
    <name type="scientific">Phytophthora sojae (strain P6497)</name>
    <name type="common">Soybean stem and root rot agent</name>
    <name type="synonym">Phytophthora megasperma f. sp. glycines</name>
    <dbReference type="NCBI Taxonomy" id="1094619"/>
    <lineage>
        <taxon>Eukaryota</taxon>
        <taxon>Sar</taxon>
        <taxon>Stramenopiles</taxon>
        <taxon>Oomycota</taxon>
        <taxon>Peronosporomycetes</taxon>
        <taxon>Peronosporales</taxon>
        <taxon>Peronosporaceae</taxon>
        <taxon>Phytophthora</taxon>
    </lineage>
</organism>
<dbReference type="GO" id="GO:0005774">
    <property type="term" value="C:vacuolar membrane"/>
    <property type="evidence" value="ECO:0007669"/>
    <property type="project" value="TreeGrafter"/>
</dbReference>
<dbReference type="AlphaFoldDB" id="G5A7S8"/>
<accession>G5A7S8</accession>
<dbReference type="GeneID" id="20640699"/>
<keyword evidence="9" id="KW-1185">Reference proteome</keyword>
<dbReference type="RefSeq" id="XP_009536126.1">
    <property type="nucleotide sequence ID" value="XM_009537831.1"/>
</dbReference>
<evidence type="ECO:0000256" key="4">
    <source>
        <dbReference type="ARBA" id="ARBA00023136"/>
    </source>
</evidence>
<feature type="compositionally biased region" description="Basic residues" evidence="5">
    <location>
        <begin position="545"/>
        <end position="555"/>
    </location>
</feature>
<evidence type="ECO:0000256" key="2">
    <source>
        <dbReference type="ARBA" id="ARBA00022692"/>
    </source>
</evidence>
<feature type="transmembrane region" description="Helical" evidence="6">
    <location>
        <begin position="456"/>
        <end position="473"/>
    </location>
</feature>
<feature type="transmembrane region" description="Helical" evidence="6">
    <location>
        <begin position="208"/>
        <end position="226"/>
    </location>
</feature>
<feature type="transmembrane region" description="Helical" evidence="6">
    <location>
        <begin position="53"/>
        <end position="73"/>
    </location>
</feature>
<evidence type="ECO:0000256" key="6">
    <source>
        <dbReference type="SAM" id="Phobius"/>
    </source>
</evidence>
<evidence type="ECO:0000259" key="7">
    <source>
        <dbReference type="Pfam" id="PF01490"/>
    </source>
</evidence>
<feature type="transmembrane region" description="Helical" evidence="6">
    <location>
        <begin position="233"/>
        <end position="255"/>
    </location>
</feature>
<feature type="region of interest" description="Disordered" evidence="5">
    <location>
        <begin position="542"/>
        <end position="568"/>
    </location>
</feature>
<proteinExistence type="predicted"/>
<feature type="transmembrane region" description="Helical" evidence="6">
    <location>
        <begin position="355"/>
        <end position="380"/>
    </location>
</feature>
<feature type="transmembrane region" description="Helical" evidence="6">
    <location>
        <begin position="305"/>
        <end position="328"/>
    </location>
</feature>
<feature type="transmembrane region" description="Helical" evidence="6">
    <location>
        <begin position="122"/>
        <end position="150"/>
    </location>
</feature>
<feature type="transmembrane region" description="Helical" evidence="6">
    <location>
        <begin position="80"/>
        <end position="102"/>
    </location>
</feature>
<keyword evidence="4 6" id="KW-0472">Membrane</keyword>
<protein>
    <recommendedName>
        <fullName evidence="7">Amino acid transporter transmembrane domain-containing protein</fullName>
    </recommendedName>
</protein>
<evidence type="ECO:0000256" key="3">
    <source>
        <dbReference type="ARBA" id="ARBA00022989"/>
    </source>
</evidence>
<evidence type="ECO:0000256" key="5">
    <source>
        <dbReference type="SAM" id="MobiDB-lite"/>
    </source>
</evidence>
<gene>
    <name evidence="8" type="ORF">PHYSODRAFT_288776</name>
</gene>
<feature type="transmembrane region" description="Helical" evidence="6">
    <location>
        <begin position="485"/>
        <end position="504"/>
    </location>
</feature>
<dbReference type="EMBL" id="JH159161">
    <property type="protein sequence ID" value="EGZ07954.1"/>
    <property type="molecule type" value="Genomic_DNA"/>
</dbReference>
<keyword evidence="3 6" id="KW-1133">Transmembrane helix</keyword>
<evidence type="ECO:0000256" key="1">
    <source>
        <dbReference type="ARBA" id="ARBA00004141"/>
    </source>
</evidence>
<dbReference type="GO" id="GO:0015179">
    <property type="term" value="F:L-amino acid transmembrane transporter activity"/>
    <property type="evidence" value="ECO:0007669"/>
    <property type="project" value="TreeGrafter"/>
</dbReference>
<feature type="domain" description="Amino acid transporter transmembrane" evidence="7">
    <location>
        <begin position="126"/>
        <end position="528"/>
    </location>
</feature>
<name>G5A7S8_PHYSP</name>
<reference evidence="8 9" key="1">
    <citation type="journal article" date="2006" name="Science">
        <title>Phytophthora genome sequences uncover evolutionary origins and mechanisms of pathogenesis.</title>
        <authorList>
            <person name="Tyler B.M."/>
            <person name="Tripathy S."/>
            <person name="Zhang X."/>
            <person name="Dehal P."/>
            <person name="Jiang R.H."/>
            <person name="Aerts A."/>
            <person name="Arredondo F.D."/>
            <person name="Baxter L."/>
            <person name="Bensasson D."/>
            <person name="Beynon J.L."/>
            <person name="Chapman J."/>
            <person name="Damasceno C.M."/>
            <person name="Dorrance A.E."/>
            <person name="Dou D."/>
            <person name="Dickerman A.W."/>
            <person name="Dubchak I.L."/>
            <person name="Garbelotto M."/>
            <person name="Gijzen M."/>
            <person name="Gordon S.G."/>
            <person name="Govers F."/>
            <person name="Grunwald N.J."/>
            <person name="Huang W."/>
            <person name="Ivors K.L."/>
            <person name="Jones R.W."/>
            <person name="Kamoun S."/>
            <person name="Krampis K."/>
            <person name="Lamour K.H."/>
            <person name="Lee M.K."/>
            <person name="McDonald W.H."/>
            <person name="Medina M."/>
            <person name="Meijer H.J."/>
            <person name="Nordberg E.K."/>
            <person name="Maclean D.J."/>
            <person name="Ospina-Giraldo M.D."/>
            <person name="Morris P.F."/>
            <person name="Phuntumart V."/>
            <person name="Putnam N.H."/>
            <person name="Rash S."/>
            <person name="Rose J.K."/>
            <person name="Sakihama Y."/>
            <person name="Salamov A.A."/>
            <person name="Savidor A."/>
            <person name="Scheuring C.F."/>
            <person name="Smith B.M."/>
            <person name="Sobral B.W."/>
            <person name="Terry A."/>
            <person name="Torto-Alalibo T.A."/>
            <person name="Win J."/>
            <person name="Xu Z."/>
            <person name="Zhang H."/>
            <person name="Grigoriev I.V."/>
            <person name="Rokhsar D.S."/>
            <person name="Boore J.L."/>
        </authorList>
    </citation>
    <scope>NUCLEOTIDE SEQUENCE [LARGE SCALE GENOMIC DNA]</scope>
    <source>
        <strain evidence="8 9">P6497</strain>
    </source>
</reference>
<feature type="transmembrane region" description="Helical" evidence="6">
    <location>
        <begin position="171"/>
        <end position="196"/>
    </location>
</feature>
<comment type="subcellular location">
    <subcellularLocation>
        <location evidence="1">Membrane</location>
        <topology evidence="1">Multi-pass membrane protein</topology>
    </subcellularLocation>
</comment>
<feature type="compositionally biased region" description="Low complexity" evidence="5">
    <location>
        <begin position="556"/>
        <end position="568"/>
    </location>
</feature>
<dbReference type="PANTHER" id="PTHR22950:SF349">
    <property type="entry name" value="AMINO ACID TRANSPORTER TRANSMEMBRANE DOMAIN-CONTAINING PROTEIN"/>
    <property type="match status" value="1"/>
</dbReference>
<evidence type="ECO:0000313" key="8">
    <source>
        <dbReference type="EMBL" id="EGZ07954.1"/>
    </source>
</evidence>
<dbReference type="InterPro" id="IPR013057">
    <property type="entry name" value="AA_transpt_TM"/>
</dbReference>
<dbReference type="InParanoid" id="G5A7S8"/>
<dbReference type="Proteomes" id="UP000002640">
    <property type="component" value="Unassembled WGS sequence"/>
</dbReference>
<feature type="transmembrane region" description="Helical" evidence="6">
    <location>
        <begin position="275"/>
        <end position="293"/>
    </location>
</feature>